<evidence type="ECO:0000313" key="2">
    <source>
        <dbReference type="Proteomes" id="UP001175228"/>
    </source>
</evidence>
<protein>
    <submittedName>
        <fullName evidence="1">Uncharacterized protein</fullName>
    </submittedName>
</protein>
<reference evidence="1" key="1">
    <citation type="submission" date="2023-06" db="EMBL/GenBank/DDBJ databases">
        <authorList>
            <consortium name="Lawrence Berkeley National Laboratory"/>
            <person name="Ahrendt S."/>
            <person name="Sahu N."/>
            <person name="Indic B."/>
            <person name="Wong-Bajracharya J."/>
            <person name="Merenyi Z."/>
            <person name="Ke H.-M."/>
            <person name="Monk M."/>
            <person name="Kocsube S."/>
            <person name="Drula E."/>
            <person name="Lipzen A."/>
            <person name="Balint B."/>
            <person name="Henrissat B."/>
            <person name="Andreopoulos B."/>
            <person name="Martin F.M."/>
            <person name="Harder C.B."/>
            <person name="Rigling D."/>
            <person name="Ford K.L."/>
            <person name="Foster G.D."/>
            <person name="Pangilinan J."/>
            <person name="Papanicolaou A."/>
            <person name="Barry K."/>
            <person name="LaButti K."/>
            <person name="Viragh M."/>
            <person name="Koriabine M."/>
            <person name="Yan M."/>
            <person name="Riley R."/>
            <person name="Champramary S."/>
            <person name="Plett K.L."/>
            <person name="Tsai I.J."/>
            <person name="Slot J."/>
            <person name="Sipos G."/>
            <person name="Plett J."/>
            <person name="Nagy L.G."/>
            <person name="Grigoriev I.V."/>
        </authorList>
    </citation>
    <scope>NUCLEOTIDE SEQUENCE</scope>
    <source>
        <strain evidence="1">HWK02</strain>
    </source>
</reference>
<organism evidence="1 2">
    <name type="scientific">Armillaria luteobubalina</name>
    <dbReference type="NCBI Taxonomy" id="153913"/>
    <lineage>
        <taxon>Eukaryota</taxon>
        <taxon>Fungi</taxon>
        <taxon>Dikarya</taxon>
        <taxon>Basidiomycota</taxon>
        <taxon>Agaricomycotina</taxon>
        <taxon>Agaricomycetes</taxon>
        <taxon>Agaricomycetidae</taxon>
        <taxon>Agaricales</taxon>
        <taxon>Marasmiineae</taxon>
        <taxon>Physalacriaceae</taxon>
        <taxon>Armillaria</taxon>
    </lineage>
</organism>
<accession>A0AA39NX40</accession>
<name>A0AA39NX40_9AGAR</name>
<evidence type="ECO:0000313" key="1">
    <source>
        <dbReference type="EMBL" id="KAK0473018.1"/>
    </source>
</evidence>
<dbReference type="AlphaFoldDB" id="A0AA39NX40"/>
<comment type="caution">
    <text evidence="1">The sequence shown here is derived from an EMBL/GenBank/DDBJ whole genome shotgun (WGS) entry which is preliminary data.</text>
</comment>
<gene>
    <name evidence="1" type="ORF">EDD18DRAFT_1117818</name>
</gene>
<dbReference type="EMBL" id="JAUEPU010000230">
    <property type="protein sequence ID" value="KAK0473018.1"/>
    <property type="molecule type" value="Genomic_DNA"/>
</dbReference>
<keyword evidence="2" id="KW-1185">Reference proteome</keyword>
<sequence>MELLFFRVTVIAEQRLTGKGRLKATALNVRRSKNATVIATGPDRDDSAVLLLHDEEQDYDADYQNWVNIDALMTLRVHYEHQNDNSSCSLLYEIRHQLGRLFDVSEGSDFNQNFRDEKTLMNLNFHGNGTPKTRRVMVNDGADRL</sequence>
<dbReference type="Proteomes" id="UP001175228">
    <property type="component" value="Unassembled WGS sequence"/>
</dbReference>
<proteinExistence type="predicted"/>